<protein>
    <submittedName>
        <fullName evidence="1">Uncharacterized protein</fullName>
    </submittedName>
</protein>
<accession>A0A5R9QC15</accession>
<proteinExistence type="predicted"/>
<gene>
    <name evidence="1" type="ORF">DN820_14595</name>
</gene>
<dbReference type="EMBL" id="QLAG01000018">
    <property type="protein sequence ID" value="TLX62669.1"/>
    <property type="molecule type" value="Genomic_DNA"/>
</dbReference>
<dbReference type="Proteomes" id="UP000306753">
    <property type="component" value="Unassembled WGS sequence"/>
</dbReference>
<reference evidence="1 2" key="1">
    <citation type="journal article" date="2017" name="Eur. J. Clin. Microbiol. Infect. Dis.">
        <title>Uncommonly isolated clinical Pseudomonas: identification and phylogenetic assignation.</title>
        <authorList>
            <person name="Mulet M."/>
            <person name="Gomila M."/>
            <person name="Ramirez A."/>
            <person name="Cardew S."/>
            <person name="Moore E.R."/>
            <person name="Lalucat J."/>
            <person name="Garcia-Valdes E."/>
        </authorList>
    </citation>
    <scope>NUCLEOTIDE SEQUENCE [LARGE SCALE GENOMIC DNA]</scope>
    <source>
        <strain evidence="1 2">SD129</strain>
    </source>
</reference>
<comment type="caution">
    <text evidence="1">The sequence shown here is derived from an EMBL/GenBank/DDBJ whole genome shotgun (WGS) entry which is preliminary data.</text>
</comment>
<keyword evidence="2" id="KW-1185">Reference proteome</keyword>
<organism evidence="1 2">
    <name type="scientific">Stutzerimonas nosocomialis</name>
    <dbReference type="NCBI Taxonomy" id="1056496"/>
    <lineage>
        <taxon>Bacteria</taxon>
        <taxon>Pseudomonadati</taxon>
        <taxon>Pseudomonadota</taxon>
        <taxon>Gammaproteobacteria</taxon>
        <taxon>Pseudomonadales</taxon>
        <taxon>Pseudomonadaceae</taxon>
        <taxon>Stutzerimonas</taxon>
    </lineage>
</organism>
<evidence type="ECO:0000313" key="1">
    <source>
        <dbReference type="EMBL" id="TLX62669.1"/>
    </source>
</evidence>
<name>A0A5R9QC15_9GAMM</name>
<evidence type="ECO:0000313" key="2">
    <source>
        <dbReference type="Proteomes" id="UP000306753"/>
    </source>
</evidence>
<dbReference type="AlphaFoldDB" id="A0A5R9QC15"/>
<sequence length="93" mass="10395">MGGSLAVVTVIRLYANRFPVPQDDSFQSQPRQSALWAMQSRNGSAGWLERAPEAFSGPLVSGSEAIMRWGKALVKRFVVYFFRHYIFGGALKK</sequence>